<dbReference type="Proteomes" id="UP000245667">
    <property type="component" value="Unassembled WGS sequence"/>
</dbReference>
<dbReference type="Proteomes" id="UP000651837">
    <property type="component" value="Unassembled WGS sequence"/>
</dbReference>
<proteinExistence type="predicted"/>
<evidence type="ECO:0000313" key="4">
    <source>
        <dbReference type="Proteomes" id="UP000651837"/>
    </source>
</evidence>
<comment type="caution">
    <text evidence="2">The sequence shown here is derived from an EMBL/GenBank/DDBJ whole genome shotgun (WGS) entry which is preliminary data.</text>
</comment>
<dbReference type="AlphaFoldDB" id="A0A316E0Q6"/>
<dbReference type="Gene3D" id="3.10.180.10">
    <property type="entry name" value="2,3-Dihydroxybiphenyl 1,2-Dioxygenase, domain 1"/>
    <property type="match status" value="1"/>
</dbReference>
<reference evidence="1 4" key="2">
    <citation type="submission" date="2020-07" db="EMBL/GenBank/DDBJ databases">
        <title>The draft genome sequence of Maribacter polysiphoniae KCTC 22021.</title>
        <authorList>
            <person name="Mu L."/>
        </authorList>
    </citation>
    <scope>NUCLEOTIDE SEQUENCE [LARGE SCALE GENOMIC DNA]</scope>
    <source>
        <strain evidence="1 4">KCTC 22021</strain>
    </source>
</reference>
<organism evidence="2 3">
    <name type="scientific">Maribacter polysiphoniae</name>
    <dbReference type="NCBI Taxonomy" id="429344"/>
    <lineage>
        <taxon>Bacteria</taxon>
        <taxon>Pseudomonadati</taxon>
        <taxon>Bacteroidota</taxon>
        <taxon>Flavobacteriia</taxon>
        <taxon>Flavobacteriales</taxon>
        <taxon>Flavobacteriaceae</taxon>
        <taxon>Maribacter</taxon>
    </lineage>
</organism>
<evidence type="ECO:0000313" key="3">
    <source>
        <dbReference type="Proteomes" id="UP000245667"/>
    </source>
</evidence>
<protein>
    <submittedName>
        <fullName evidence="2">Uncharacterized protein</fullName>
    </submittedName>
</protein>
<dbReference type="InterPro" id="IPR029068">
    <property type="entry name" value="Glyas_Bleomycin-R_OHBP_Dase"/>
</dbReference>
<dbReference type="EMBL" id="JACWLN010000004">
    <property type="protein sequence ID" value="MBD1261084.1"/>
    <property type="molecule type" value="Genomic_DNA"/>
</dbReference>
<dbReference type="EMBL" id="QGGQ01000004">
    <property type="protein sequence ID" value="PWK23675.1"/>
    <property type="molecule type" value="Genomic_DNA"/>
</dbReference>
<keyword evidence="4" id="KW-1185">Reference proteome</keyword>
<accession>A0A316E0Q6</accession>
<sequence>MKGYLHQIQSVLLGKDVVNAFDFYMNRLDFRIAFGYDGKKLTYAGVIRDAIDIHPQL</sequence>
<evidence type="ECO:0000313" key="1">
    <source>
        <dbReference type="EMBL" id="MBD1261084.1"/>
    </source>
</evidence>
<reference evidence="2 3" key="1">
    <citation type="submission" date="2018-05" db="EMBL/GenBank/DDBJ databases">
        <title>Genomic Encyclopedia of Archaeal and Bacterial Type Strains, Phase II (KMG-II): from individual species to whole genera.</title>
        <authorList>
            <person name="Goeker M."/>
        </authorList>
    </citation>
    <scope>NUCLEOTIDE SEQUENCE [LARGE SCALE GENOMIC DNA]</scope>
    <source>
        <strain evidence="2 3">DSM 23514</strain>
    </source>
</reference>
<gene>
    <name evidence="1" type="ORF">HZY62_10830</name>
    <name evidence="2" type="ORF">LX92_02242</name>
</gene>
<name>A0A316E0Q6_9FLAO</name>
<evidence type="ECO:0000313" key="2">
    <source>
        <dbReference type="EMBL" id="PWK23675.1"/>
    </source>
</evidence>
<dbReference type="RefSeq" id="WP_170117829.1">
    <property type="nucleotide sequence ID" value="NZ_JACWLN010000004.1"/>
</dbReference>